<organism evidence="8 9">
    <name type="scientific">Prorocentrum cordatum</name>
    <dbReference type="NCBI Taxonomy" id="2364126"/>
    <lineage>
        <taxon>Eukaryota</taxon>
        <taxon>Sar</taxon>
        <taxon>Alveolata</taxon>
        <taxon>Dinophyceae</taxon>
        <taxon>Prorocentrales</taxon>
        <taxon>Prorocentraceae</taxon>
        <taxon>Prorocentrum</taxon>
    </lineage>
</organism>
<feature type="zinc finger region" description="C3H1-type" evidence="5">
    <location>
        <begin position="22"/>
        <end position="48"/>
    </location>
</feature>
<dbReference type="PROSITE" id="PS50103">
    <property type="entry name" value="ZF_C3H1"/>
    <property type="match status" value="2"/>
</dbReference>
<dbReference type="PANTHER" id="PTHR12547:SF18">
    <property type="entry name" value="PROTEIN TIS11"/>
    <property type="match status" value="1"/>
</dbReference>
<evidence type="ECO:0000313" key="9">
    <source>
        <dbReference type="Proteomes" id="UP001189429"/>
    </source>
</evidence>
<sequence length="313" mass="34561">MISEQARPTGLMMGKAMLRVCQKTRLCTFNQVGLCNRGSECTFAHGKDELRPVPDLFKTKMCPAVVRRERCEDTMCTYAHDKTELRRTGKASVQAKPEVQAHAALEPLVVLAPVLAAQWQQAPQEDSKKQRRKSKQSSTEFAPAVAGGASADLSQWLPPPPLAGVTGAGPAAAQPAPPQAPAPSPAQGQDAAANSAGTATASASQLKNKFHKTKMCYYFMHGLCNKKRSRCSFAHSEQEMRPLPDLFCTKLCPKVVEGEQCWDLDCKFAHSEQELRSDEKEHENTVEQDEQGSQAAQRMEMDFDTFTWVRHRT</sequence>
<dbReference type="Pfam" id="PF00642">
    <property type="entry name" value="zf-CCCH"/>
    <property type="match status" value="1"/>
</dbReference>
<dbReference type="SMART" id="SM00356">
    <property type="entry name" value="ZnF_C3H1"/>
    <property type="match status" value="4"/>
</dbReference>
<feature type="region of interest" description="Disordered" evidence="6">
    <location>
        <begin position="276"/>
        <end position="297"/>
    </location>
</feature>
<feature type="compositionally biased region" description="Basic and acidic residues" evidence="6">
    <location>
        <begin position="276"/>
        <end position="285"/>
    </location>
</feature>
<dbReference type="EMBL" id="CAUYUJ010015101">
    <property type="protein sequence ID" value="CAK0849869.1"/>
    <property type="molecule type" value="Genomic_DNA"/>
</dbReference>
<feature type="zinc finger region" description="C3H1-type" evidence="5">
    <location>
        <begin position="210"/>
        <end position="238"/>
    </location>
</feature>
<dbReference type="PANTHER" id="PTHR12547">
    <property type="entry name" value="CCCH ZINC FINGER/TIS11-RELATED"/>
    <property type="match status" value="1"/>
</dbReference>
<feature type="compositionally biased region" description="Pro residues" evidence="6">
    <location>
        <begin position="175"/>
        <end position="184"/>
    </location>
</feature>
<dbReference type="InterPro" id="IPR036855">
    <property type="entry name" value="Znf_CCCH_sf"/>
</dbReference>
<feature type="compositionally biased region" description="Low complexity" evidence="6">
    <location>
        <begin position="163"/>
        <end position="174"/>
    </location>
</feature>
<feature type="region of interest" description="Disordered" evidence="6">
    <location>
        <begin position="121"/>
        <end position="199"/>
    </location>
</feature>
<dbReference type="InterPro" id="IPR045877">
    <property type="entry name" value="ZFP36-like"/>
</dbReference>
<evidence type="ECO:0000259" key="7">
    <source>
        <dbReference type="PROSITE" id="PS50103"/>
    </source>
</evidence>
<proteinExistence type="predicted"/>
<protein>
    <recommendedName>
        <fullName evidence="7">C3H1-type domain-containing protein</fullName>
    </recommendedName>
</protein>
<comment type="caution">
    <text evidence="8">The sequence shown here is derived from an EMBL/GenBank/DDBJ whole genome shotgun (WGS) entry which is preliminary data.</text>
</comment>
<accession>A0ABN9TUG0</accession>
<dbReference type="Proteomes" id="UP001189429">
    <property type="component" value="Unassembled WGS sequence"/>
</dbReference>
<dbReference type="SUPFAM" id="SSF90229">
    <property type="entry name" value="CCCH zinc finger"/>
    <property type="match status" value="2"/>
</dbReference>
<evidence type="ECO:0000256" key="1">
    <source>
        <dbReference type="ARBA" id="ARBA00022723"/>
    </source>
</evidence>
<dbReference type="Gene3D" id="3.30.1370.210">
    <property type="match status" value="2"/>
</dbReference>
<keyword evidence="9" id="KW-1185">Reference proteome</keyword>
<keyword evidence="3 5" id="KW-0863">Zinc-finger</keyword>
<evidence type="ECO:0000256" key="2">
    <source>
        <dbReference type="ARBA" id="ARBA00022737"/>
    </source>
</evidence>
<evidence type="ECO:0000313" key="8">
    <source>
        <dbReference type="EMBL" id="CAK0849869.1"/>
    </source>
</evidence>
<feature type="compositionally biased region" description="Low complexity" evidence="6">
    <location>
        <begin position="185"/>
        <end position="199"/>
    </location>
</feature>
<dbReference type="InterPro" id="IPR000571">
    <property type="entry name" value="Znf_CCCH"/>
</dbReference>
<reference evidence="8" key="1">
    <citation type="submission" date="2023-10" db="EMBL/GenBank/DDBJ databases">
        <authorList>
            <person name="Chen Y."/>
            <person name="Shah S."/>
            <person name="Dougan E. K."/>
            <person name="Thang M."/>
            <person name="Chan C."/>
        </authorList>
    </citation>
    <scope>NUCLEOTIDE SEQUENCE [LARGE SCALE GENOMIC DNA]</scope>
</reference>
<evidence type="ECO:0000256" key="3">
    <source>
        <dbReference type="ARBA" id="ARBA00022771"/>
    </source>
</evidence>
<evidence type="ECO:0000256" key="4">
    <source>
        <dbReference type="ARBA" id="ARBA00022833"/>
    </source>
</evidence>
<keyword evidence="1 5" id="KW-0479">Metal-binding</keyword>
<keyword evidence="2" id="KW-0677">Repeat</keyword>
<feature type="non-terminal residue" evidence="8">
    <location>
        <position position="313"/>
    </location>
</feature>
<evidence type="ECO:0000256" key="6">
    <source>
        <dbReference type="SAM" id="MobiDB-lite"/>
    </source>
</evidence>
<evidence type="ECO:0000256" key="5">
    <source>
        <dbReference type="PROSITE-ProRule" id="PRU00723"/>
    </source>
</evidence>
<feature type="domain" description="C3H1-type" evidence="7">
    <location>
        <begin position="210"/>
        <end position="238"/>
    </location>
</feature>
<keyword evidence="4 5" id="KW-0862">Zinc</keyword>
<name>A0ABN9TUG0_9DINO</name>
<feature type="domain" description="C3H1-type" evidence="7">
    <location>
        <begin position="22"/>
        <end position="48"/>
    </location>
</feature>
<gene>
    <name evidence="8" type="ORF">PCOR1329_LOCUS42456</name>
</gene>